<dbReference type="InterPro" id="IPR029510">
    <property type="entry name" value="Ald_DH_CS_GLU"/>
</dbReference>
<proteinExistence type="inferred from homology"/>
<sequence>MTVDHDTLFIDGDWVAPSTSTRITALNAATEDILGTAPEAGEADVDRAVAAARTAVDGSEWSAATPAERAAAMNRFADELEQRSTELTRTVSQQNGMPIGLSEAFEGGFAIGLLRYYADLAATMTVEDIRPSQTGMETVVRRSPVGVVAAIVPWNYPVVLAMSKIAPALAAGCAVVVKPSPPATVLDSFILAEAAQAAGLPPGIINWVPGGPDVGAYLVSHPGVDKVAFTGSTAAGRSIATACAGLLRPVTLELGGKSAAILLDDVDMDAIMANLQFIAFMNNGQTCVTCARILAPARRYDEIVDALATQVSSLRVGDPLDPSVDIGPMATAAHRDRVESYIEKGKGEARLVVGGGRPKAFDKGWFVEPTVFACSSNEATIAQEEIFGPVLTVIPYDADADALRIANDSVYGLGGTVFSADTERAKHIARQVHTGTIGVNGYPLAIGSPFGGVKDSGIGREFGPEALNSYLNLKSMYIAGPA</sequence>
<feature type="active site" evidence="3">
    <location>
        <position position="253"/>
    </location>
</feature>
<protein>
    <submittedName>
        <fullName evidence="6">Aldehyde dehydrogenase</fullName>
    </submittedName>
</protein>
<dbReference type="PANTHER" id="PTHR42804:SF1">
    <property type="entry name" value="ALDEHYDE DEHYDROGENASE-RELATED"/>
    <property type="match status" value="1"/>
</dbReference>
<dbReference type="Gene3D" id="3.40.605.10">
    <property type="entry name" value="Aldehyde Dehydrogenase, Chain A, domain 1"/>
    <property type="match status" value="1"/>
</dbReference>
<comment type="caution">
    <text evidence="6">The sequence shown here is derived from an EMBL/GenBank/DDBJ whole genome shotgun (WGS) entry which is preliminary data.</text>
</comment>
<dbReference type="InterPro" id="IPR016162">
    <property type="entry name" value="Ald_DH_N"/>
</dbReference>
<name>A0ABQ4VF48_9MYCO</name>
<reference evidence="6 7" key="1">
    <citation type="submission" date="2021-08" db="EMBL/GenBank/DDBJ databases">
        <title>Draft genome sequence of Mycolicibacterium sp. NGTWS1702 strain.</title>
        <authorList>
            <person name="Matsumoto M."/>
            <person name="Tang B.C.C."/>
            <person name="Machida Y."/>
            <person name="Matoyama H."/>
            <person name="Kishihara T."/>
            <person name="Sato S."/>
            <person name="Kondo I."/>
            <person name="Sano M."/>
            <person name="Kato G."/>
        </authorList>
    </citation>
    <scope>NUCLEOTIDE SEQUENCE [LARGE SCALE GENOMIC DNA]</scope>
    <source>
        <strain evidence="6 7">NGTWSNA01</strain>
    </source>
</reference>
<dbReference type="InterPro" id="IPR016163">
    <property type="entry name" value="Ald_DH_C"/>
</dbReference>
<organism evidence="6 7">
    <name type="scientific">Mycolicibacterium cyprinidarum</name>
    <dbReference type="NCBI Taxonomy" id="2860311"/>
    <lineage>
        <taxon>Bacteria</taxon>
        <taxon>Bacillati</taxon>
        <taxon>Actinomycetota</taxon>
        <taxon>Actinomycetes</taxon>
        <taxon>Mycobacteriales</taxon>
        <taxon>Mycobacteriaceae</taxon>
        <taxon>Mycolicibacterium</taxon>
    </lineage>
</organism>
<evidence type="ECO:0000259" key="5">
    <source>
        <dbReference type="Pfam" id="PF00171"/>
    </source>
</evidence>
<dbReference type="PROSITE" id="PS00687">
    <property type="entry name" value="ALDEHYDE_DEHYDR_GLU"/>
    <property type="match status" value="1"/>
</dbReference>
<dbReference type="CDD" id="cd07139">
    <property type="entry name" value="ALDH_AldA-Rv0768"/>
    <property type="match status" value="1"/>
</dbReference>
<keyword evidence="7" id="KW-1185">Reference proteome</keyword>
<gene>
    <name evidence="6" type="ORF">NGTWS1702_25620</name>
</gene>
<evidence type="ECO:0000256" key="2">
    <source>
        <dbReference type="ARBA" id="ARBA00023002"/>
    </source>
</evidence>
<dbReference type="SUPFAM" id="SSF53720">
    <property type="entry name" value="ALDH-like"/>
    <property type="match status" value="1"/>
</dbReference>
<keyword evidence="2 4" id="KW-0560">Oxidoreductase</keyword>
<evidence type="ECO:0000256" key="4">
    <source>
        <dbReference type="RuleBase" id="RU003345"/>
    </source>
</evidence>
<dbReference type="PANTHER" id="PTHR42804">
    <property type="entry name" value="ALDEHYDE DEHYDROGENASE"/>
    <property type="match status" value="1"/>
</dbReference>
<dbReference type="Proteomes" id="UP001060504">
    <property type="component" value="Unassembled WGS sequence"/>
</dbReference>
<dbReference type="EMBL" id="BPRH01002683">
    <property type="protein sequence ID" value="GJF18128.1"/>
    <property type="molecule type" value="Genomic_DNA"/>
</dbReference>
<accession>A0ABQ4VF48</accession>
<dbReference type="InterPro" id="IPR015590">
    <property type="entry name" value="Aldehyde_DH_dom"/>
</dbReference>
<evidence type="ECO:0000256" key="3">
    <source>
        <dbReference type="PROSITE-ProRule" id="PRU10007"/>
    </source>
</evidence>
<dbReference type="InterPro" id="IPR016161">
    <property type="entry name" value="Ald_DH/histidinol_DH"/>
</dbReference>
<evidence type="ECO:0000256" key="1">
    <source>
        <dbReference type="ARBA" id="ARBA00009986"/>
    </source>
</evidence>
<dbReference type="Pfam" id="PF00171">
    <property type="entry name" value="Aldedh"/>
    <property type="match status" value="1"/>
</dbReference>
<evidence type="ECO:0000313" key="7">
    <source>
        <dbReference type="Proteomes" id="UP001060504"/>
    </source>
</evidence>
<dbReference type="Gene3D" id="3.40.309.10">
    <property type="entry name" value="Aldehyde Dehydrogenase, Chain A, domain 2"/>
    <property type="match status" value="1"/>
</dbReference>
<evidence type="ECO:0000313" key="6">
    <source>
        <dbReference type="EMBL" id="GJF18128.1"/>
    </source>
</evidence>
<comment type="similarity">
    <text evidence="1 4">Belongs to the aldehyde dehydrogenase family.</text>
</comment>
<feature type="domain" description="Aldehyde dehydrogenase" evidence="5">
    <location>
        <begin position="14"/>
        <end position="475"/>
    </location>
</feature>